<reference evidence="2" key="1">
    <citation type="submission" date="2025-08" db="UniProtKB">
        <authorList>
            <consortium name="RefSeq"/>
        </authorList>
    </citation>
    <scope>IDENTIFICATION</scope>
</reference>
<keyword evidence="1" id="KW-1185">Reference proteome</keyword>
<evidence type="ECO:0000313" key="2">
    <source>
        <dbReference type="RefSeq" id="XP_014676566.1"/>
    </source>
</evidence>
<dbReference type="PANTHER" id="PTHR33936:SF24">
    <property type="entry name" value="C2H2-TYPE DOMAIN-CONTAINING PROTEIN"/>
    <property type="match status" value="1"/>
</dbReference>
<gene>
    <name evidence="2" type="primary">LOC106816457</name>
</gene>
<sequence length="236" mass="27397">MPITCVQCSDFRCATMEILVEHVTVRHGEKLEVANHQFETTREFLTWQVNIEKETTSWFVKYRKREGKQHTIDWFRCNRTGTYKPRGTAKRAIKQQGTSKINGYCTAHMKVTTSKCDGKVTVEGCLGHFGHPLKLGHLRIPDQIRQTIAGKLAKGVTIESVLDQIRNSTQDGISREHLIDRKDIINVKHQFNVDLMEKDSKDTRSIHYWVNELEKGEFNPVVVYKPPRDRRIFFAK</sequence>
<dbReference type="Proteomes" id="UP000695022">
    <property type="component" value="Unplaced"/>
</dbReference>
<organism evidence="1 2">
    <name type="scientific">Priapulus caudatus</name>
    <name type="common">Priapulid worm</name>
    <dbReference type="NCBI Taxonomy" id="37621"/>
    <lineage>
        <taxon>Eukaryota</taxon>
        <taxon>Metazoa</taxon>
        <taxon>Ecdysozoa</taxon>
        <taxon>Scalidophora</taxon>
        <taxon>Priapulida</taxon>
        <taxon>Priapulimorpha</taxon>
        <taxon>Priapulimorphida</taxon>
        <taxon>Priapulidae</taxon>
        <taxon>Priapulus</taxon>
    </lineage>
</organism>
<dbReference type="InterPro" id="IPR052797">
    <property type="entry name" value="RegFact_GeneExpr_CellDeath"/>
</dbReference>
<name>A0ABM1EWJ5_PRICU</name>
<dbReference type="RefSeq" id="XP_014676566.1">
    <property type="nucleotide sequence ID" value="XM_014821080.1"/>
</dbReference>
<accession>A0ABM1EWJ5</accession>
<dbReference type="PANTHER" id="PTHR33936">
    <property type="entry name" value="PROTEIN CBG17840"/>
    <property type="match status" value="1"/>
</dbReference>
<dbReference type="GeneID" id="106816457"/>
<evidence type="ECO:0000313" key="1">
    <source>
        <dbReference type="Proteomes" id="UP000695022"/>
    </source>
</evidence>
<protein>
    <submittedName>
        <fullName evidence="2">Zinc finger transcription factor family protein 17-like</fullName>
    </submittedName>
</protein>
<proteinExistence type="predicted"/>